<comment type="caution">
    <text evidence="3">The sequence shown here is derived from an EMBL/GenBank/DDBJ whole genome shotgun (WGS) entry which is preliminary data.</text>
</comment>
<reference evidence="3 4" key="1">
    <citation type="submission" date="2021-07" db="EMBL/GenBank/DDBJ databases">
        <title>Paenibacillus radiodurans sp. nov., isolated from the southeastern edge of Tengger Desert.</title>
        <authorList>
            <person name="Zhang G."/>
        </authorList>
    </citation>
    <scope>NUCLEOTIDE SEQUENCE [LARGE SCALE GENOMIC DNA]</scope>
    <source>
        <strain evidence="3 4">DT7-4</strain>
    </source>
</reference>
<feature type="transmembrane region" description="Helical" evidence="1">
    <location>
        <begin position="286"/>
        <end position="306"/>
    </location>
</feature>
<organism evidence="3 4">
    <name type="scientific">Paenibacillus oenotherae</name>
    <dbReference type="NCBI Taxonomy" id="1435645"/>
    <lineage>
        <taxon>Bacteria</taxon>
        <taxon>Bacillati</taxon>
        <taxon>Bacillota</taxon>
        <taxon>Bacilli</taxon>
        <taxon>Bacillales</taxon>
        <taxon>Paenibacillaceae</taxon>
        <taxon>Paenibacillus</taxon>
    </lineage>
</organism>
<keyword evidence="1" id="KW-0812">Transmembrane</keyword>
<feature type="transmembrane region" description="Helical" evidence="1">
    <location>
        <begin position="313"/>
        <end position="335"/>
    </location>
</feature>
<dbReference type="RefSeq" id="WP_219873092.1">
    <property type="nucleotide sequence ID" value="NZ_JAHZIJ010000009.1"/>
</dbReference>
<feature type="signal peptide" evidence="2">
    <location>
        <begin position="1"/>
        <end position="28"/>
    </location>
</feature>
<sequence>MRTVFKRTLSLVLTLSMTVLPFSDISLAESRSSESTSKIKTVEVFTVDKLSDLKNEKGFYDIEGTSKVNSITEVIADIRGFPVETNISVVEDVFDNNGTYVYSKVTTETAKNDFSKGKVKYRKSSKRIDNESPLSEFTETKIGEITKLTQAQETIVENNILEKTKSLEQGQESESIGLTDIQFLKLRELAQNALKNEQTSSQMISPLALEQQGAYDNYYNHDTSTGSFIAQALYTGSSGHGYYEKLVGTTYGSTKNATTMASFKSNINNYETNIINFMDAATWPEVTGYASVIASFVLIVIGFATGPAGWVSIVLNYASALATFIGLTSTAYGTYSRMSYSKTAQQYLENARQYTLNYPTYFDSSTTFSVVSGF</sequence>
<dbReference type="Proteomes" id="UP000812277">
    <property type="component" value="Unassembled WGS sequence"/>
</dbReference>
<keyword evidence="1" id="KW-1133">Transmembrane helix</keyword>
<evidence type="ECO:0000313" key="3">
    <source>
        <dbReference type="EMBL" id="MBW7475848.1"/>
    </source>
</evidence>
<protein>
    <submittedName>
        <fullName evidence="3">Uncharacterized protein</fullName>
    </submittedName>
</protein>
<evidence type="ECO:0000313" key="4">
    <source>
        <dbReference type="Proteomes" id="UP000812277"/>
    </source>
</evidence>
<keyword evidence="1" id="KW-0472">Membrane</keyword>
<dbReference type="EMBL" id="JAHZIJ010000009">
    <property type="protein sequence ID" value="MBW7475848.1"/>
    <property type="molecule type" value="Genomic_DNA"/>
</dbReference>
<evidence type="ECO:0000256" key="1">
    <source>
        <dbReference type="SAM" id="Phobius"/>
    </source>
</evidence>
<feature type="chain" id="PRO_5045796831" evidence="2">
    <location>
        <begin position="29"/>
        <end position="374"/>
    </location>
</feature>
<keyword evidence="4" id="KW-1185">Reference proteome</keyword>
<keyword evidence="2" id="KW-0732">Signal</keyword>
<evidence type="ECO:0000256" key="2">
    <source>
        <dbReference type="SAM" id="SignalP"/>
    </source>
</evidence>
<gene>
    <name evidence="3" type="ORF">K0T92_13965</name>
</gene>
<name>A0ABS7D7C4_9BACL</name>
<accession>A0ABS7D7C4</accession>
<proteinExistence type="predicted"/>